<feature type="compositionally biased region" description="Basic and acidic residues" evidence="1">
    <location>
        <begin position="219"/>
        <end position="228"/>
    </location>
</feature>
<evidence type="ECO:0000256" key="1">
    <source>
        <dbReference type="SAM" id="MobiDB-lite"/>
    </source>
</evidence>
<organism evidence="2 3">
    <name type="scientific">Vulcaniibacterium tengchongense</name>
    <dbReference type="NCBI Taxonomy" id="1273429"/>
    <lineage>
        <taxon>Bacteria</taxon>
        <taxon>Pseudomonadati</taxon>
        <taxon>Pseudomonadota</taxon>
        <taxon>Gammaproteobacteria</taxon>
        <taxon>Lysobacterales</taxon>
        <taxon>Lysobacteraceae</taxon>
        <taxon>Vulcaniibacterium</taxon>
    </lineage>
</organism>
<gene>
    <name evidence="2" type="ORF">EDC50_1375</name>
</gene>
<protein>
    <submittedName>
        <fullName evidence="2">General secretion pathway protein N</fullName>
    </submittedName>
</protein>
<feature type="region of interest" description="Disordered" evidence="1">
    <location>
        <begin position="162"/>
        <end position="250"/>
    </location>
</feature>
<name>A0A3N4VDJ9_9GAMM</name>
<dbReference type="RefSeq" id="WP_123769750.1">
    <property type="nucleotide sequence ID" value="NZ_RKQN01000002.1"/>
</dbReference>
<sequence length="250" mass="26728">MRLDDAGPRTWLLAACAGWALLAWLLALAGMGGRVQPLADDPGQLPPLPQPRPPSAATEIGPLSRYDQFAARPLFTQDRRPKPFVLQGQGDGEAQAADFDYVLTSVLITPGLRMAILQPPDGGDSVRVKLGEAPGSLPAWRLVELDRRGAVFEGPEGRRELNLRVFDGKGGQPPTPSGLAGRPAPVGVPVAPPQPAPVPAPPPGAEPTPQQTEQAQMEAIRRRIEARRAQLRQQQSQQSPQPPQNSPPVQ</sequence>
<evidence type="ECO:0000313" key="3">
    <source>
        <dbReference type="Proteomes" id="UP000269708"/>
    </source>
</evidence>
<feature type="compositionally biased region" description="Pro residues" evidence="1">
    <location>
        <begin position="44"/>
        <end position="54"/>
    </location>
</feature>
<proteinExistence type="predicted"/>
<feature type="compositionally biased region" description="Pro residues" evidence="1">
    <location>
        <begin position="240"/>
        <end position="250"/>
    </location>
</feature>
<dbReference type="Proteomes" id="UP000269708">
    <property type="component" value="Unassembled WGS sequence"/>
</dbReference>
<keyword evidence="3" id="KW-1185">Reference proteome</keyword>
<evidence type="ECO:0000313" key="2">
    <source>
        <dbReference type="EMBL" id="RPE79555.1"/>
    </source>
</evidence>
<reference evidence="2 3" key="1">
    <citation type="submission" date="2018-11" db="EMBL/GenBank/DDBJ databases">
        <title>Genomic Encyclopedia of Type Strains, Phase IV (KMG-IV): sequencing the most valuable type-strain genomes for metagenomic binning, comparative biology and taxonomic classification.</title>
        <authorList>
            <person name="Goeker M."/>
        </authorList>
    </citation>
    <scope>NUCLEOTIDE SEQUENCE [LARGE SCALE GENOMIC DNA]</scope>
    <source>
        <strain evidence="2 3">DSM 25623</strain>
    </source>
</reference>
<dbReference type="AlphaFoldDB" id="A0A3N4VDJ9"/>
<feature type="compositionally biased region" description="Pro residues" evidence="1">
    <location>
        <begin position="190"/>
        <end position="206"/>
    </location>
</feature>
<feature type="region of interest" description="Disordered" evidence="1">
    <location>
        <begin position="39"/>
        <end position="60"/>
    </location>
</feature>
<accession>A0A3N4VDJ9</accession>
<dbReference type="EMBL" id="RKQN01000002">
    <property type="protein sequence ID" value="RPE79555.1"/>
    <property type="molecule type" value="Genomic_DNA"/>
</dbReference>
<comment type="caution">
    <text evidence="2">The sequence shown here is derived from an EMBL/GenBank/DDBJ whole genome shotgun (WGS) entry which is preliminary data.</text>
</comment>